<feature type="binding site" evidence="5">
    <location>
        <position position="123"/>
    </location>
    <ligand>
        <name>substrate</name>
    </ligand>
</feature>
<keyword evidence="9" id="KW-1185">Reference proteome</keyword>
<feature type="binding site" evidence="5">
    <location>
        <position position="195"/>
    </location>
    <ligand>
        <name>FMN</name>
        <dbReference type="ChEBI" id="CHEBI:58210"/>
    </ligand>
</feature>
<evidence type="ECO:0000313" key="8">
    <source>
        <dbReference type="EMBL" id="GAA0857030.1"/>
    </source>
</evidence>
<feature type="binding site" evidence="5">
    <location>
        <begin position="191"/>
        <end position="193"/>
    </location>
    <ligand>
        <name>substrate</name>
    </ligand>
</feature>
<feature type="binding site" evidence="5">
    <location>
        <position position="82"/>
    </location>
    <ligand>
        <name>FMN</name>
        <dbReference type="ChEBI" id="CHEBI:58210"/>
    </ligand>
</feature>
<keyword evidence="2 5" id="KW-0285">Flavoprotein</keyword>
<comment type="pathway">
    <text evidence="5">Cofactor metabolism; pyridoxal 5'-phosphate salvage; pyridoxal 5'-phosphate from pyridoxamine 5'-phosphate: step 1/1.</text>
</comment>
<dbReference type="HAMAP" id="MF_01629">
    <property type="entry name" value="PdxH"/>
    <property type="match status" value="1"/>
</dbReference>
<dbReference type="InterPro" id="IPR012349">
    <property type="entry name" value="Split_barrel_FMN-bd"/>
</dbReference>
<keyword evidence="3 5" id="KW-0288">FMN</keyword>
<feature type="domain" description="Pyridoxine 5'-phosphate oxidase dimerisation C-terminal" evidence="7">
    <location>
        <begin position="172"/>
        <end position="220"/>
    </location>
</feature>
<feature type="binding site" evidence="5">
    <location>
        <position position="131"/>
    </location>
    <ligand>
        <name>substrate</name>
    </ligand>
</feature>
<comment type="cofactor">
    <cofactor evidence="5">
        <name>FMN</name>
        <dbReference type="ChEBI" id="CHEBI:58210"/>
    </cofactor>
    <text evidence="5">Binds 1 FMN per subunit.</text>
</comment>
<proteinExistence type="inferred from homology"/>
<comment type="similarity">
    <text evidence="1 5">Belongs to the pyridoxamine 5'-phosphate oxidase family.</text>
</comment>
<dbReference type="Proteomes" id="UP001500359">
    <property type="component" value="Unassembled WGS sequence"/>
</dbReference>
<evidence type="ECO:0000256" key="3">
    <source>
        <dbReference type="ARBA" id="ARBA00022643"/>
    </source>
</evidence>
<gene>
    <name evidence="5 8" type="primary">pdxH</name>
    <name evidence="8" type="ORF">GCM10009114_21180</name>
</gene>
<dbReference type="InterPro" id="IPR019576">
    <property type="entry name" value="Pyridoxamine_oxidase_dimer_C"/>
</dbReference>
<dbReference type="RefSeq" id="WP_343859704.1">
    <property type="nucleotide sequence ID" value="NZ_BAAAFD010000005.1"/>
</dbReference>
<evidence type="ECO:0000256" key="4">
    <source>
        <dbReference type="ARBA" id="ARBA00023002"/>
    </source>
</evidence>
<feature type="binding site" evidence="5">
    <location>
        <position position="66"/>
    </location>
    <ligand>
        <name>substrate</name>
    </ligand>
</feature>
<dbReference type="InterPro" id="IPR019740">
    <property type="entry name" value="Pyridox_Oxase_CS"/>
</dbReference>
<feature type="binding site" evidence="5">
    <location>
        <position position="185"/>
    </location>
    <ligand>
        <name>FMN</name>
        <dbReference type="ChEBI" id="CHEBI:58210"/>
    </ligand>
</feature>
<dbReference type="EMBL" id="BAAAFD010000005">
    <property type="protein sequence ID" value="GAA0857030.1"/>
    <property type="molecule type" value="Genomic_DNA"/>
</dbReference>
<dbReference type="Pfam" id="PF01243">
    <property type="entry name" value="PNPOx_N"/>
    <property type="match status" value="1"/>
</dbReference>
<evidence type="ECO:0000259" key="7">
    <source>
        <dbReference type="Pfam" id="PF10590"/>
    </source>
</evidence>
<comment type="catalytic activity">
    <reaction evidence="5">
        <text>pyridoxine 5'-phosphate + O2 = pyridoxal 5'-phosphate + H2O2</text>
        <dbReference type="Rhea" id="RHEA:15149"/>
        <dbReference type="ChEBI" id="CHEBI:15379"/>
        <dbReference type="ChEBI" id="CHEBI:16240"/>
        <dbReference type="ChEBI" id="CHEBI:58589"/>
        <dbReference type="ChEBI" id="CHEBI:597326"/>
        <dbReference type="EC" id="1.4.3.5"/>
    </reaction>
</comment>
<evidence type="ECO:0000256" key="5">
    <source>
        <dbReference type="HAMAP-Rule" id="MF_01629"/>
    </source>
</evidence>
<keyword evidence="5" id="KW-0664">Pyridoxine biosynthesis</keyword>
<dbReference type="EC" id="1.4.3.5" evidence="5"/>
<accession>A0ABN1LJX9</accession>
<dbReference type="NCBIfam" id="TIGR00558">
    <property type="entry name" value="pdxH"/>
    <property type="match status" value="1"/>
</dbReference>
<feature type="binding site" evidence="5">
    <location>
        <position position="105"/>
    </location>
    <ligand>
        <name>FMN</name>
        <dbReference type="ChEBI" id="CHEBI:58210"/>
    </ligand>
</feature>
<feature type="binding site" evidence="5">
    <location>
        <position position="127"/>
    </location>
    <ligand>
        <name>substrate</name>
    </ligand>
</feature>
<comment type="catalytic activity">
    <reaction evidence="5">
        <text>pyridoxamine 5'-phosphate + O2 + H2O = pyridoxal 5'-phosphate + H2O2 + NH4(+)</text>
        <dbReference type="Rhea" id="RHEA:15817"/>
        <dbReference type="ChEBI" id="CHEBI:15377"/>
        <dbReference type="ChEBI" id="CHEBI:15379"/>
        <dbReference type="ChEBI" id="CHEBI:16240"/>
        <dbReference type="ChEBI" id="CHEBI:28938"/>
        <dbReference type="ChEBI" id="CHEBI:58451"/>
        <dbReference type="ChEBI" id="CHEBI:597326"/>
        <dbReference type="EC" id="1.4.3.5"/>
    </reaction>
</comment>
<sequence length="220" mass="25507">MASLQDIRRDYKLAELRQEDLDPSPIAQFEQWLKQVVDSGVPDPTAMTIATVAEDGQPSQRIVLLKDVNAAGFVFYTNLASRKANELAHNNRISLHFPWHFMERQVKVCGVAQPLSSAEVASYFFSRPKESQIAAWASKQSHPISTRQMLLAKYHEIKQKFADGEVPLPKFWGGYRVVPHEIEFWQGGEHRLHNRFLYSRDKNLDYLKDKQEWQIQRLMP</sequence>
<feature type="binding site" evidence="5">
    <location>
        <begin position="140"/>
        <end position="141"/>
    </location>
    <ligand>
        <name>FMN</name>
        <dbReference type="ChEBI" id="CHEBI:58210"/>
    </ligand>
</feature>
<evidence type="ECO:0000313" key="9">
    <source>
        <dbReference type="Proteomes" id="UP001500359"/>
    </source>
</evidence>
<dbReference type="PROSITE" id="PS01064">
    <property type="entry name" value="PYRIDOX_OXIDASE"/>
    <property type="match status" value="1"/>
</dbReference>
<keyword evidence="4 5" id="KW-0560">Oxidoreductase</keyword>
<dbReference type="NCBIfam" id="NF004231">
    <property type="entry name" value="PRK05679.1"/>
    <property type="match status" value="1"/>
</dbReference>
<dbReference type="Pfam" id="PF10590">
    <property type="entry name" value="PNP_phzG_C"/>
    <property type="match status" value="1"/>
</dbReference>
<comment type="function">
    <text evidence="5">Catalyzes the oxidation of either pyridoxine 5'-phosphate (PNP) or pyridoxamine 5'-phosphate (PMP) into pyridoxal 5'-phosphate (PLP).</text>
</comment>
<dbReference type="SUPFAM" id="SSF50475">
    <property type="entry name" value="FMN-binding split barrel"/>
    <property type="match status" value="1"/>
</dbReference>
<feature type="binding site" evidence="5">
    <location>
        <begin position="61"/>
        <end position="66"/>
    </location>
    <ligand>
        <name>FMN</name>
        <dbReference type="ChEBI" id="CHEBI:58210"/>
    </ligand>
</feature>
<dbReference type="PANTHER" id="PTHR10851:SF0">
    <property type="entry name" value="PYRIDOXINE-5'-PHOSPHATE OXIDASE"/>
    <property type="match status" value="1"/>
</dbReference>
<reference evidence="8 9" key="1">
    <citation type="journal article" date="2019" name="Int. J. Syst. Evol. Microbiol.">
        <title>The Global Catalogue of Microorganisms (GCM) 10K type strain sequencing project: providing services to taxonomists for standard genome sequencing and annotation.</title>
        <authorList>
            <consortium name="The Broad Institute Genomics Platform"/>
            <consortium name="The Broad Institute Genome Sequencing Center for Infectious Disease"/>
            <person name="Wu L."/>
            <person name="Ma J."/>
        </authorList>
    </citation>
    <scope>NUCLEOTIDE SEQUENCE [LARGE SCALE GENOMIC DNA]</scope>
    <source>
        <strain evidence="8 9">JCM 15896</strain>
    </source>
</reference>
<comment type="pathway">
    <text evidence="5">Cofactor metabolism; pyridoxal 5'-phosphate salvage; pyridoxal 5'-phosphate from pyridoxine 5'-phosphate: step 1/1.</text>
</comment>
<comment type="caution">
    <text evidence="8">The sequence shown here is derived from an EMBL/GenBank/DDBJ whole genome shotgun (WGS) entry which is preliminary data.</text>
</comment>
<dbReference type="PANTHER" id="PTHR10851">
    <property type="entry name" value="PYRIDOXINE-5-PHOSPHATE OXIDASE"/>
    <property type="match status" value="1"/>
</dbReference>
<dbReference type="Gene3D" id="2.30.110.10">
    <property type="entry name" value="Electron Transport, Fmn-binding Protein, Chain A"/>
    <property type="match status" value="1"/>
</dbReference>
<dbReference type="PIRSF" id="PIRSF000190">
    <property type="entry name" value="Pyd_amn-ph_oxd"/>
    <property type="match status" value="1"/>
</dbReference>
<comment type="subunit">
    <text evidence="5">Homodimer.</text>
</comment>
<feature type="domain" description="Pyridoxamine 5'-phosphate oxidase N-terminal" evidence="6">
    <location>
        <begin position="35"/>
        <end position="159"/>
    </location>
</feature>
<feature type="binding site" evidence="5">
    <location>
        <begin position="76"/>
        <end position="77"/>
    </location>
    <ligand>
        <name>FMN</name>
        <dbReference type="ChEBI" id="CHEBI:58210"/>
    </ligand>
</feature>
<protein>
    <recommendedName>
        <fullName evidence="5">Pyridoxine/pyridoxamine 5'-phosphate oxidase</fullName>
        <ecNumber evidence="5">1.4.3.5</ecNumber>
    </recommendedName>
    <alternativeName>
        <fullName evidence="5">PNP/PMP oxidase</fullName>
        <shortName evidence="5">PNPOx</shortName>
    </alternativeName>
    <alternativeName>
        <fullName evidence="5">Pyridoxal 5'-phosphate synthase</fullName>
    </alternativeName>
</protein>
<evidence type="ECO:0000259" key="6">
    <source>
        <dbReference type="Pfam" id="PF01243"/>
    </source>
</evidence>
<feature type="binding site" evidence="5">
    <location>
        <position position="83"/>
    </location>
    <ligand>
        <name>FMN</name>
        <dbReference type="ChEBI" id="CHEBI:58210"/>
    </ligand>
</feature>
<organism evidence="8 9">
    <name type="scientific">Aliiglaciecola litoralis</name>
    <dbReference type="NCBI Taxonomy" id="582857"/>
    <lineage>
        <taxon>Bacteria</taxon>
        <taxon>Pseudomonadati</taxon>
        <taxon>Pseudomonadota</taxon>
        <taxon>Gammaproteobacteria</taxon>
        <taxon>Alteromonadales</taxon>
        <taxon>Alteromonadaceae</taxon>
        <taxon>Aliiglaciecola</taxon>
    </lineage>
</organism>
<evidence type="ECO:0000256" key="2">
    <source>
        <dbReference type="ARBA" id="ARBA00022630"/>
    </source>
</evidence>
<name>A0ABN1LJX9_9ALTE</name>
<dbReference type="InterPro" id="IPR000659">
    <property type="entry name" value="Pyridox_Oxase"/>
</dbReference>
<dbReference type="InterPro" id="IPR011576">
    <property type="entry name" value="Pyridox_Oxase_N"/>
</dbReference>
<evidence type="ECO:0000256" key="1">
    <source>
        <dbReference type="ARBA" id="ARBA00007301"/>
    </source>
</evidence>